<comment type="caution">
    <text evidence="1">The sequence shown here is derived from an EMBL/GenBank/DDBJ whole genome shotgun (WGS) entry which is preliminary data.</text>
</comment>
<dbReference type="OrthoDB" id="2352029at2"/>
<evidence type="ECO:0000313" key="2">
    <source>
        <dbReference type="Proteomes" id="UP000053797"/>
    </source>
</evidence>
<gene>
    <name evidence="1" type="ORF">AS033_09695</name>
</gene>
<name>A0A0V8GHA1_9BACL</name>
<dbReference type="EMBL" id="LNQL01000002">
    <property type="protein sequence ID" value="KSU49621.1"/>
    <property type="molecule type" value="Genomic_DNA"/>
</dbReference>
<dbReference type="RefSeq" id="WP_058265351.1">
    <property type="nucleotide sequence ID" value="NZ_FMYN01000002.1"/>
</dbReference>
<evidence type="ECO:0000313" key="1">
    <source>
        <dbReference type="EMBL" id="KSU49621.1"/>
    </source>
</evidence>
<organism evidence="1 2">
    <name type="scientific">Exiguobacterium indicum</name>
    <dbReference type="NCBI Taxonomy" id="296995"/>
    <lineage>
        <taxon>Bacteria</taxon>
        <taxon>Bacillati</taxon>
        <taxon>Bacillota</taxon>
        <taxon>Bacilli</taxon>
        <taxon>Bacillales</taxon>
        <taxon>Bacillales Family XII. Incertae Sedis</taxon>
        <taxon>Exiguobacterium</taxon>
    </lineage>
</organism>
<protein>
    <submittedName>
        <fullName evidence="1">Uncharacterized protein</fullName>
    </submittedName>
</protein>
<sequence>MQIYIEEHQNHAKTIKEYHLTVKGQDRITSIFSFEYYDDDSKEDEVISYEIVLTQLFSRLNRFPIYLSFGFHELTDLEKEDLLSTAKHKQLPYTEILITKRERYMTVEVNQPTDLLQILAKTISLAWNNGYYLIAFTDVLKFETRRVRRWLIKKERVVPVIDMTKPTTFFKTGFDFENVLIFSNETDFDALEKIEALFPEDEIER</sequence>
<proteinExistence type="predicted"/>
<reference evidence="1 2" key="1">
    <citation type="journal article" date="2015" name="Int. J. Syst. Evol. Microbiol.">
        <title>Exiguobacterium enclense sp. nov., isolated from sediment.</title>
        <authorList>
            <person name="Dastager S.G."/>
            <person name="Mawlankar R."/>
            <person name="Sonalkar V.V."/>
            <person name="Thorat M.N."/>
            <person name="Mual P."/>
            <person name="Verma A."/>
            <person name="Krishnamurthi S."/>
            <person name="Tang S.K."/>
            <person name="Li W.J."/>
        </authorList>
    </citation>
    <scope>NUCLEOTIDE SEQUENCE [LARGE SCALE GENOMIC DNA]</scope>
    <source>
        <strain evidence="1 2">NIO-1109</strain>
    </source>
</reference>
<dbReference type="Proteomes" id="UP000053797">
    <property type="component" value="Unassembled WGS sequence"/>
</dbReference>
<accession>A0A0V8GHA1</accession>
<dbReference type="AlphaFoldDB" id="A0A0V8GHA1"/>